<gene>
    <name evidence="1" type="ORF">BDN72DRAFT_959741</name>
</gene>
<organism evidence="1 2">
    <name type="scientific">Pluteus cervinus</name>
    <dbReference type="NCBI Taxonomy" id="181527"/>
    <lineage>
        <taxon>Eukaryota</taxon>
        <taxon>Fungi</taxon>
        <taxon>Dikarya</taxon>
        <taxon>Basidiomycota</taxon>
        <taxon>Agaricomycotina</taxon>
        <taxon>Agaricomycetes</taxon>
        <taxon>Agaricomycetidae</taxon>
        <taxon>Agaricales</taxon>
        <taxon>Pluteineae</taxon>
        <taxon>Pluteaceae</taxon>
        <taxon>Pluteus</taxon>
    </lineage>
</organism>
<keyword evidence="1" id="KW-0808">Transferase</keyword>
<name>A0ACD3AV83_9AGAR</name>
<evidence type="ECO:0000313" key="2">
    <source>
        <dbReference type="Proteomes" id="UP000308600"/>
    </source>
</evidence>
<reference evidence="1 2" key="1">
    <citation type="journal article" date="2019" name="Nat. Ecol. Evol.">
        <title>Megaphylogeny resolves global patterns of mushroom evolution.</title>
        <authorList>
            <person name="Varga T."/>
            <person name="Krizsan K."/>
            <person name="Foldi C."/>
            <person name="Dima B."/>
            <person name="Sanchez-Garcia M."/>
            <person name="Sanchez-Ramirez S."/>
            <person name="Szollosi G.J."/>
            <person name="Szarkandi J.G."/>
            <person name="Papp V."/>
            <person name="Albert L."/>
            <person name="Andreopoulos W."/>
            <person name="Angelini C."/>
            <person name="Antonin V."/>
            <person name="Barry K.W."/>
            <person name="Bougher N.L."/>
            <person name="Buchanan P."/>
            <person name="Buyck B."/>
            <person name="Bense V."/>
            <person name="Catcheside P."/>
            <person name="Chovatia M."/>
            <person name="Cooper J."/>
            <person name="Damon W."/>
            <person name="Desjardin D."/>
            <person name="Finy P."/>
            <person name="Geml J."/>
            <person name="Haridas S."/>
            <person name="Hughes K."/>
            <person name="Justo A."/>
            <person name="Karasinski D."/>
            <person name="Kautmanova I."/>
            <person name="Kiss B."/>
            <person name="Kocsube S."/>
            <person name="Kotiranta H."/>
            <person name="LaButti K.M."/>
            <person name="Lechner B.E."/>
            <person name="Liimatainen K."/>
            <person name="Lipzen A."/>
            <person name="Lukacs Z."/>
            <person name="Mihaltcheva S."/>
            <person name="Morgado L.N."/>
            <person name="Niskanen T."/>
            <person name="Noordeloos M.E."/>
            <person name="Ohm R.A."/>
            <person name="Ortiz-Santana B."/>
            <person name="Ovrebo C."/>
            <person name="Racz N."/>
            <person name="Riley R."/>
            <person name="Savchenko A."/>
            <person name="Shiryaev A."/>
            <person name="Soop K."/>
            <person name="Spirin V."/>
            <person name="Szebenyi C."/>
            <person name="Tomsovsky M."/>
            <person name="Tulloss R.E."/>
            <person name="Uehling J."/>
            <person name="Grigoriev I.V."/>
            <person name="Vagvolgyi C."/>
            <person name="Papp T."/>
            <person name="Martin F.M."/>
            <person name="Miettinen O."/>
            <person name="Hibbett D.S."/>
            <person name="Nagy L.G."/>
        </authorList>
    </citation>
    <scope>NUCLEOTIDE SEQUENCE [LARGE SCALE GENOMIC DNA]</scope>
    <source>
        <strain evidence="1 2">NL-1719</strain>
    </source>
</reference>
<keyword evidence="2" id="KW-1185">Reference proteome</keyword>
<keyword evidence="1" id="KW-0489">Methyltransferase</keyword>
<dbReference type="Proteomes" id="UP000308600">
    <property type="component" value="Unassembled WGS sequence"/>
</dbReference>
<proteinExistence type="predicted"/>
<evidence type="ECO:0000313" key="1">
    <source>
        <dbReference type="EMBL" id="TFK69184.1"/>
    </source>
</evidence>
<dbReference type="EMBL" id="ML208335">
    <property type="protein sequence ID" value="TFK69184.1"/>
    <property type="molecule type" value="Genomic_DNA"/>
</dbReference>
<protein>
    <submittedName>
        <fullName evidence="1">Phospholipid methyltransferase</fullName>
    </submittedName>
</protein>
<accession>A0ACD3AV83</accession>
<sequence length="195" mass="22019">MVDLNQKSLTVALLAIAFNPTAWNIVARNEHKNRTLTRLFGGNPRYGCYFLAVLIFSFGILRDTLYHQALKDQPRHQMLPEPYNVIVPGVLFAIGQTLVLSSTWALGITGTYLGDYFGILMDARVEGFPFNILNDPMYDGSTLCFLSGALWEERPAGILITLYVYIAYRIALRYEGPFTAMIYANRAKETKKKAH</sequence>